<organism evidence="2">
    <name type="scientific">Thermococcus litoralis</name>
    <dbReference type="NCBI Taxonomy" id="2265"/>
    <lineage>
        <taxon>Archaea</taxon>
        <taxon>Methanobacteriati</taxon>
        <taxon>Methanobacteriota</taxon>
        <taxon>Thermococci</taxon>
        <taxon>Thermococcales</taxon>
        <taxon>Thermococcaceae</taxon>
        <taxon>Thermococcus</taxon>
    </lineage>
</organism>
<dbReference type="NCBIfam" id="TIGR01439">
    <property type="entry name" value="lp_hng_hel_AbrB"/>
    <property type="match status" value="1"/>
</dbReference>
<keyword evidence="2" id="KW-0238">DNA-binding</keyword>
<evidence type="ECO:0000259" key="1">
    <source>
        <dbReference type="PROSITE" id="PS51740"/>
    </source>
</evidence>
<accession>A0A7C5NW47</accession>
<gene>
    <name evidence="2" type="ORF">ENL40_00770</name>
</gene>
<dbReference type="GO" id="GO:0003677">
    <property type="term" value="F:DNA binding"/>
    <property type="evidence" value="ECO:0007669"/>
    <property type="project" value="UniProtKB-KW"/>
</dbReference>
<dbReference type="Pfam" id="PF04014">
    <property type="entry name" value="MazE_antitoxin"/>
    <property type="match status" value="1"/>
</dbReference>
<dbReference type="EMBL" id="DRTU01000036">
    <property type="protein sequence ID" value="HHI00007.1"/>
    <property type="molecule type" value="Genomic_DNA"/>
</dbReference>
<comment type="caution">
    <text evidence="2">The sequence shown here is derived from an EMBL/GenBank/DDBJ whole genome shotgun (WGS) entry which is preliminary data.</text>
</comment>
<feature type="domain" description="SpoVT-AbrB" evidence="1">
    <location>
        <begin position="1"/>
        <end position="47"/>
    </location>
</feature>
<dbReference type="AlphaFoldDB" id="A0A7C5NW47"/>
<dbReference type="Proteomes" id="UP000886217">
    <property type="component" value="Unassembled WGS sequence"/>
</dbReference>
<dbReference type="SMART" id="SM00966">
    <property type="entry name" value="SpoVT_AbrB"/>
    <property type="match status" value="1"/>
</dbReference>
<dbReference type="Gene3D" id="2.10.260.10">
    <property type="match status" value="1"/>
</dbReference>
<dbReference type="PROSITE" id="PS51740">
    <property type="entry name" value="SPOVT_ABRB"/>
    <property type="match status" value="1"/>
</dbReference>
<proteinExistence type="predicted"/>
<reference evidence="2" key="1">
    <citation type="journal article" date="2020" name="mSystems">
        <title>Genome- and Community-Level Interaction Insights into Carbon Utilization and Element Cycling Functions of Hydrothermarchaeota in Hydrothermal Sediment.</title>
        <authorList>
            <person name="Zhou Z."/>
            <person name="Liu Y."/>
            <person name="Xu W."/>
            <person name="Pan J."/>
            <person name="Luo Z.H."/>
            <person name="Li M."/>
        </authorList>
    </citation>
    <scope>NUCLEOTIDE SEQUENCE [LARGE SCALE GENOMIC DNA]</scope>
    <source>
        <strain evidence="2">HyVt-93</strain>
    </source>
</reference>
<name>A0A7C5NW47_THELI</name>
<evidence type="ECO:0000313" key="2">
    <source>
        <dbReference type="EMBL" id="HHI00007.1"/>
    </source>
</evidence>
<dbReference type="InterPro" id="IPR052975">
    <property type="entry name" value="Repressor-like_regulatory"/>
</dbReference>
<dbReference type="SUPFAM" id="SSF89447">
    <property type="entry name" value="AbrB/MazE/MraZ-like"/>
    <property type="match status" value="1"/>
</dbReference>
<dbReference type="PANTHER" id="PTHR34860">
    <property type="entry name" value="REPRESSOR-LIKE PROTEIN SSO7C3"/>
    <property type="match status" value="1"/>
</dbReference>
<protein>
    <submittedName>
        <fullName evidence="2">AbrB/MazE/SpoVT family DNA-binding domain-containing protein</fullName>
    </submittedName>
</protein>
<dbReference type="InterPro" id="IPR007159">
    <property type="entry name" value="SpoVT-AbrB_dom"/>
</dbReference>
<sequence length="86" mass="10015">MGITRVDGKGRILLPKDIRNKLKIKKGDEFLITEIDNETIILKRFDVKKMLKELVEKAKDIDIDNLEREASEEGNRIAKEKYKISD</sequence>
<dbReference type="InterPro" id="IPR037914">
    <property type="entry name" value="SpoVT-AbrB_sf"/>
</dbReference>
<dbReference type="PANTHER" id="PTHR34860:SF6">
    <property type="entry name" value="REPRESSOR-LIKE PROTEIN SSO7C3"/>
    <property type="match status" value="1"/>
</dbReference>